<dbReference type="PANTHER" id="PTHR38118">
    <property type="entry name" value="ANCHORED CELL WALL PROTEIN 11-RELATED"/>
    <property type="match status" value="1"/>
</dbReference>
<dbReference type="Proteomes" id="UP000177622">
    <property type="component" value="Unassembled WGS sequence"/>
</dbReference>
<dbReference type="InterPro" id="IPR056124">
    <property type="entry name" value="DUF7707"/>
</dbReference>
<gene>
    <name evidence="3" type="ORF">PENARI_c006G06864</name>
</gene>
<dbReference type="AlphaFoldDB" id="A0A1F5LNG2"/>
<evidence type="ECO:0000313" key="3">
    <source>
        <dbReference type="EMBL" id="OGE54451.1"/>
    </source>
</evidence>
<evidence type="ECO:0000256" key="1">
    <source>
        <dbReference type="SAM" id="SignalP"/>
    </source>
</evidence>
<comment type="caution">
    <text evidence="3">The sequence shown here is derived from an EMBL/GenBank/DDBJ whole genome shotgun (WGS) entry which is preliminary data.</text>
</comment>
<feature type="chain" id="PRO_5009519753" description="DUF7707 domain-containing protein" evidence="1">
    <location>
        <begin position="19"/>
        <end position="190"/>
    </location>
</feature>
<dbReference type="RefSeq" id="XP_022489886.1">
    <property type="nucleotide sequence ID" value="XM_022630415.1"/>
</dbReference>
<proteinExistence type="predicted"/>
<organism evidence="3 4">
    <name type="scientific">Penicillium arizonense</name>
    <dbReference type="NCBI Taxonomy" id="1835702"/>
    <lineage>
        <taxon>Eukaryota</taxon>
        <taxon>Fungi</taxon>
        <taxon>Dikarya</taxon>
        <taxon>Ascomycota</taxon>
        <taxon>Pezizomycotina</taxon>
        <taxon>Eurotiomycetes</taxon>
        <taxon>Eurotiomycetidae</taxon>
        <taxon>Eurotiales</taxon>
        <taxon>Aspergillaceae</taxon>
        <taxon>Penicillium</taxon>
    </lineage>
</organism>
<protein>
    <recommendedName>
        <fullName evidence="2">DUF7707 domain-containing protein</fullName>
    </recommendedName>
</protein>
<accession>A0A1F5LNG2</accession>
<dbReference type="PANTHER" id="PTHR38118:SF2">
    <property type="entry name" value="CDP-ALCOHOL PHOSPHATIDYLTRANSFERASE PROTEIN"/>
    <property type="match status" value="1"/>
</dbReference>
<dbReference type="Pfam" id="PF24808">
    <property type="entry name" value="DUF7707"/>
    <property type="match status" value="1"/>
</dbReference>
<sequence>MLSKTLLVLASAASLASCQSNITIDPTSVPYATRQAWCGSQTSSCPLLCLQLPGASGSPTSNTCDAATLDYNCVCSNGVSPNATEYSQTIPYYTCTEHNNQCVTSCNGDSNCQSDCRSNNPCGARAPKHYNLTTTTASATATATATETPVSTLVNGSTGAAPRMFSIDMSHVYGLCAVVGVFTAGFASML</sequence>
<evidence type="ECO:0000313" key="4">
    <source>
        <dbReference type="Proteomes" id="UP000177622"/>
    </source>
</evidence>
<dbReference type="STRING" id="1835702.A0A1F5LNG2"/>
<keyword evidence="4" id="KW-1185">Reference proteome</keyword>
<feature type="domain" description="DUF7707" evidence="2">
    <location>
        <begin position="23"/>
        <end position="126"/>
    </location>
</feature>
<dbReference type="GeneID" id="34575149"/>
<feature type="signal peptide" evidence="1">
    <location>
        <begin position="1"/>
        <end position="18"/>
    </location>
</feature>
<dbReference type="OrthoDB" id="2439692at2759"/>
<dbReference type="PROSITE" id="PS51257">
    <property type="entry name" value="PROKAR_LIPOPROTEIN"/>
    <property type="match status" value="1"/>
</dbReference>
<reference evidence="3 4" key="1">
    <citation type="journal article" date="2016" name="Sci. Rep.">
        <title>Penicillium arizonense, a new, genome sequenced fungal species, reveals a high chemical diversity in secreted metabolites.</title>
        <authorList>
            <person name="Grijseels S."/>
            <person name="Nielsen J.C."/>
            <person name="Randelovic M."/>
            <person name="Nielsen J."/>
            <person name="Nielsen K.F."/>
            <person name="Workman M."/>
            <person name="Frisvad J.C."/>
        </authorList>
    </citation>
    <scope>NUCLEOTIDE SEQUENCE [LARGE SCALE GENOMIC DNA]</scope>
    <source>
        <strain evidence="3 4">CBS 141311</strain>
    </source>
</reference>
<name>A0A1F5LNG2_PENAI</name>
<dbReference type="EMBL" id="LXJU01000006">
    <property type="protein sequence ID" value="OGE54451.1"/>
    <property type="molecule type" value="Genomic_DNA"/>
</dbReference>
<keyword evidence="1" id="KW-0732">Signal</keyword>
<evidence type="ECO:0000259" key="2">
    <source>
        <dbReference type="Pfam" id="PF24808"/>
    </source>
</evidence>